<protein>
    <recommendedName>
        <fullName evidence="1">F5/8 type C domain-containing protein</fullName>
    </recommendedName>
</protein>
<dbReference type="InterPro" id="IPR000421">
    <property type="entry name" value="FA58C"/>
</dbReference>
<sequence>MTEHFGQGFVDGGDWVYACGRGGSPVDSDLDCQILCNACESCDAWMTDRFWFLTCYMASGVVEWEANAYRNGGSACKACKGVDMNVPELDRVYSSSAGYAQSMLDSVQAWSAASNTIGQWMQMDLGIEVWVAGVVTAGRYDCCDQWVSSYEVATSLDGSYWSSVDDGLEFTGNSDMHTKVLNFFQSQVKARYVRILASGWNNHISMRAAVIDDTGSTRTMVCPDHTGIGECGIVTAIDVGSCIPDADFLPCNETGYNEYCDGDGECGTDEFLDNCGEPDVYLKAAATMKCGVFPPYSSYGCSAGGGAFELLSSDADEQACIAACESQRGYEYSPACCLVGTYGCYVKPLSDIKAEAGDSGKAVMCYVQDECVFKGHGICGNGYYTGWDRTGLDSVNACIQLCQSEYGCTHISYCPPGEGDCGAGTCLRFQGLCSTLLFDDAFASHYTYHAENACVVVDSFSPTPRPPPTTAPTAPTPPPTPAPAVCEYDYTPYGAADCDVGWDLWSLTCQTLEDEYYWDCTGCACPGDVPAPTPAITPVCVYDCT</sequence>
<dbReference type="InterPro" id="IPR008979">
    <property type="entry name" value="Galactose-bd-like_sf"/>
</dbReference>
<dbReference type="PANTHER" id="PTHR24543:SF291">
    <property type="entry name" value="SMOKE ALARM, ISOFORM D"/>
    <property type="match status" value="1"/>
</dbReference>
<comment type="caution">
    <text evidence="2">The sequence shown here is derived from an EMBL/GenBank/DDBJ whole genome shotgun (WGS) entry which is preliminary data.</text>
</comment>
<name>A0ABN9QQ51_9DINO</name>
<dbReference type="SMART" id="SM00231">
    <property type="entry name" value="FA58C"/>
    <property type="match status" value="1"/>
</dbReference>
<organism evidence="2 3">
    <name type="scientific">Prorocentrum cordatum</name>
    <dbReference type="NCBI Taxonomy" id="2364126"/>
    <lineage>
        <taxon>Eukaryota</taxon>
        <taxon>Sar</taxon>
        <taxon>Alveolata</taxon>
        <taxon>Dinophyceae</taxon>
        <taxon>Prorocentrales</taxon>
        <taxon>Prorocentraceae</taxon>
        <taxon>Prorocentrum</taxon>
    </lineage>
</organism>
<dbReference type="Gene3D" id="2.60.120.260">
    <property type="entry name" value="Galactose-binding domain-like"/>
    <property type="match status" value="1"/>
</dbReference>
<dbReference type="Proteomes" id="UP001189429">
    <property type="component" value="Unassembled WGS sequence"/>
</dbReference>
<keyword evidence="3" id="KW-1185">Reference proteome</keyword>
<dbReference type="Pfam" id="PF00754">
    <property type="entry name" value="F5_F8_type_C"/>
    <property type="match status" value="1"/>
</dbReference>
<feature type="non-terminal residue" evidence="2">
    <location>
        <position position="545"/>
    </location>
</feature>
<dbReference type="SUPFAM" id="SSF49785">
    <property type="entry name" value="Galactose-binding domain-like"/>
    <property type="match status" value="1"/>
</dbReference>
<reference evidence="2" key="1">
    <citation type="submission" date="2023-10" db="EMBL/GenBank/DDBJ databases">
        <authorList>
            <person name="Chen Y."/>
            <person name="Shah S."/>
            <person name="Dougan E. K."/>
            <person name="Thang M."/>
            <person name="Chan C."/>
        </authorList>
    </citation>
    <scope>NUCLEOTIDE SEQUENCE [LARGE SCALE GENOMIC DNA]</scope>
</reference>
<dbReference type="PROSITE" id="PS50022">
    <property type="entry name" value="FA58C_3"/>
    <property type="match status" value="1"/>
</dbReference>
<proteinExistence type="predicted"/>
<evidence type="ECO:0000313" key="2">
    <source>
        <dbReference type="EMBL" id="CAK0808329.1"/>
    </source>
</evidence>
<dbReference type="EMBL" id="CAUYUJ010004143">
    <property type="protein sequence ID" value="CAK0808329.1"/>
    <property type="molecule type" value="Genomic_DNA"/>
</dbReference>
<feature type="domain" description="F5/8 type C" evidence="1">
    <location>
        <begin position="109"/>
        <end position="213"/>
    </location>
</feature>
<dbReference type="PANTHER" id="PTHR24543">
    <property type="entry name" value="MULTICOPPER OXIDASE-RELATED"/>
    <property type="match status" value="1"/>
</dbReference>
<evidence type="ECO:0000313" key="3">
    <source>
        <dbReference type="Proteomes" id="UP001189429"/>
    </source>
</evidence>
<evidence type="ECO:0000259" key="1">
    <source>
        <dbReference type="PROSITE" id="PS50022"/>
    </source>
</evidence>
<accession>A0ABN9QQ51</accession>
<gene>
    <name evidence="2" type="ORF">PCOR1329_LOCUS13963</name>
</gene>
<dbReference type="CDD" id="cd00057">
    <property type="entry name" value="FA58C"/>
    <property type="match status" value="1"/>
</dbReference>